<reference evidence="2 3" key="1">
    <citation type="journal article" date="2017" name="PLoS Biol.">
        <title>The sea cucumber genome provides insights into morphological evolution and visceral regeneration.</title>
        <authorList>
            <person name="Zhang X."/>
            <person name="Sun L."/>
            <person name="Yuan J."/>
            <person name="Sun Y."/>
            <person name="Gao Y."/>
            <person name="Zhang L."/>
            <person name="Li S."/>
            <person name="Dai H."/>
            <person name="Hamel J.F."/>
            <person name="Liu C."/>
            <person name="Yu Y."/>
            <person name="Liu S."/>
            <person name="Lin W."/>
            <person name="Guo K."/>
            <person name="Jin S."/>
            <person name="Xu P."/>
            <person name="Storey K.B."/>
            <person name="Huan P."/>
            <person name="Zhang T."/>
            <person name="Zhou Y."/>
            <person name="Zhang J."/>
            <person name="Lin C."/>
            <person name="Li X."/>
            <person name="Xing L."/>
            <person name="Huo D."/>
            <person name="Sun M."/>
            <person name="Wang L."/>
            <person name="Mercier A."/>
            <person name="Li F."/>
            <person name="Yang H."/>
            <person name="Xiang J."/>
        </authorList>
    </citation>
    <scope>NUCLEOTIDE SEQUENCE [LARGE SCALE GENOMIC DNA]</scope>
    <source>
        <strain evidence="2">Shaxun</strain>
        <tissue evidence="2">Muscle</tissue>
    </source>
</reference>
<protein>
    <submittedName>
        <fullName evidence="2">Putative 5-azacytidine-induced protein 1-like</fullName>
    </submittedName>
</protein>
<gene>
    <name evidence="2" type="ORF">BSL78_11497</name>
</gene>
<evidence type="ECO:0000313" key="2">
    <source>
        <dbReference type="EMBL" id="PIK51625.1"/>
    </source>
</evidence>
<dbReference type="AlphaFoldDB" id="A0A2G8KUJ0"/>
<feature type="coiled-coil region" evidence="1">
    <location>
        <begin position="5"/>
        <end position="228"/>
    </location>
</feature>
<evidence type="ECO:0000256" key="1">
    <source>
        <dbReference type="SAM" id="Coils"/>
    </source>
</evidence>
<evidence type="ECO:0000313" key="3">
    <source>
        <dbReference type="Proteomes" id="UP000230750"/>
    </source>
</evidence>
<keyword evidence="1" id="KW-0175">Coiled coil</keyword>
<proteinExistence type="predicted"/>
<name>A0A2G8KUJ0_STIJA</name>
<dbReference type="Proteomes" id="UP000230750">
    <property type="component" value="Unassembled WGS sequence"/>
</dbReference>
<dbReference type="GO" id="GO:0034451">
    <property type="term" value="C:centriolar satellite"/>
    <property type="evidence" value="ECO:0007669"/>
    <property type="project" value="TreeGrafter"/>
</dbReference>
<dbReference type="GO" id="GO:0035735">
    <property type="term" value="P:intraciliary transport involved in cilium assembly"/>
    <property type="evidence" value="ECO:0007669"/>
    <property type="project" value="InterPro"/>
</dbReference>
<dbReference type="GO" id="GO:0005929">
    <property type="term" value="C:cilium"/>
    <property type="evidence" value="ECO:0007669"/>
    <property type="project" value="GOC"/>
</dbReference>
<dbReference type="PANTHER" id="PTHR31540">
    <property type="entry name" value="CENTROSOMAL PROTEIN OF 131 KDA"/>
    <property type="match status" value="1"/>
</dbReference>
<dbReference type="PANTHER" id="PTHR31540:SF1">
    <property type="entry name" value="CENTROSOMAL PROTEIN OF 131 KDA"/>
    <property type="match status" value="1"/>
</dbReference>
<sequence>MKDLNERLKIEKESWEENYMKKQETVLVSKERELKEKVREERDREIELVITRLEEDAATARDETERAAENRIKRIRDKYEAELKEIELSERNTQERYNEIKAKLADFEAENFRYQGLLKQKGQEVEDTKKVCDRLTKERNNVQDVIRQEFADRLVATEEENKRLKNEMSEMRARHKLEISRIETSKDEEMEEVHRRVKHAISKKEEVVNQLKEQQASAVKRADHLESLLEQQRKQLVKKK</sequence>
<dbReference type="InterPro" id="IPR030465">
    <property type="entry name" value="CEP131"/>
</dbReference>
<accession>A0A2G8KUJ0</accession>
<comment type="caution">
    <text evidence="2">The sequence shown here is derived from an EMBL/GenBank/DDBJ whole genome shotgun (WGS) entry which is preliminary data.</text>
</comment>
<organism evidence="2 3">
    <name type="scientific">Stichopus japonicus</name>
    <name type="common">Sea cucumber</name>
    <dbReference type="NCBI Taxonomy" id="307972"/>
    <lineage>
        <taxon>Eukaryota</taxon>
        <taxon>Metazoa</taxon>
        <taxon>Echinodermata</taxon>
        <taxon>Eleutherozoa</taxon>
        <taxon>Echinozoa</taxon>
        <taxon>Holothuroidea</taxon>
        <taxon>Aspidochirotacea</taxon>
        <taxon>Aspidochirotida</taxon>
        <taxon>Stichopodidae</taxon>
        <taxon>Apostichopus</taxon>
    </lineage>
</organism>
<dbReference type="EMBL" id="MRZV01000363">
    <property type="protein sequence ID" value="PIK51625.1"/>
    <property type="molecule type" value="Genomic_DNA"/>
</dbReference>
<dbReference type="GO" id="GO:0010824">
    <property type="term" value="P:regulation of centrosome duplication"/>
    <property type="evidence" value="ECO:0007669"/>
    <property type="project" value="TreeGrafter"/>
</dbReference>
<keyword evidence="3" id="KW-1185">Reference proteome</keyword>
<dbReference type="STRING" id="307972.A0A2G8KUJ0"/>
<dbReference type="OrthoDB" id="197735at2759"/>